<dbReference type="KEGG" id="sof:NCTC11214_02550"/>
<dbReference type="Pfam" id="PF00665">
    <property type="entry name" value="rve"/>
    <property type="match status" value="1"/>
</dbReference>
<evidence type="ECO:0000259" key="1">
    <source>
        <dbReference type="PROSITE" id="PS50994"/>
    </source>
</evidence>
<dbReference type="SUPFAM" id="SSF53098">
    <property type="entry name" value="Ribonuclease H-like"/>
    <property type="match status" value="1"/>
</dbReference>
<dbReference type="Pfam" id="PF13333">
    <property type="entry name" value="rve_2"/>
    <property type="match status" value="1"/>
</dbReference>
<dbReference type="PROSITE" id="PS50994">
    <property type="entry name" value="INTEGRASE"/>
    <property type="match status" value="1"/>
</dbReference>
<dbReference type="PANTHER" id="PTHR46889:SF4">
    <property type="entry name" value="TRANSPOSASE INSO FOR INSERTION SEQUENCE ELEMENT IS911B-RELATED"/>
    <property type="match status" value="1"/>
</dbReference>
<dbReference type="Proteomes" id="UP000281391">
    <property type="component" value="Chromosome"/>
</dbReference>
<dbReference type="Gene3D" id="3.30.420.10">
    <property type="entry name" value="Ribonuclease H-like superfamily/Ribonuclease H"/>
    <property type="match status" value="1"/>
</dbReference>
<evidence type="ECO:0000313" key="3">
    <source>
        <dbReference type="Proteomes" id="UP000281391"/>
    </source>
</evidence>
<dbReference type="Pfam" id="PF13276">
    <property type="entry name" value="HTH_21"/>
    <property type="match status" value="1"/>
</dbReference>
<evidence type="ECO:0000313" key="2">
    <source>
        <dbReference type="EMBL" id="VDZ57750.1"/>
    </source>
</evidence>
<dbReference type="GO" id="GO:0003676">
    <property type="term" value="F:nucleic acid binding"/>
    <property type="evidence" value="ECO:0007669"/>
    <property type="project" value="InterPro"/>
</dbReference>
<dbReference type="InterPro" id="IPR001584">
    <property type="entry name" value="Integrase_cat-core"/>
</dbReference>
<reference evidence="2 3" key="1">
    <citation type="submission" date="2018-12" db="EMBL/GenBank/DDBJ databases">
        <authorList>
            <consortium name="Pathogen Informatics"/>
        </authorList>
    </citation>
    <scope>NUCLEOTIDE SEQUENCE [LARGE SCALE GENOMIC DNA]</scope>
    <source>
        <strain evidence="2 3">NCTC11214</strain>
    </source>
</reference>
<dbReference type="AlphaFoldDB" id="A0A3S5D7D4"/>
<name>A0A3S5D7D4_SEROD</name>
<dbReference type="EMBL" id="LR134117">
    <property type="protein sequence ID" value="VDZ57750.1"/>
    <property type="molecule type" value="Genomic_DNA"/>
</dbReference>
<gene>
    <name evidence="2" type="ORF">NCTC11214_02550</name>
</gene>
<dbReference type="InterPro" id="IPR050900">
    <property type="entry name" value="Transposase_IS3/IS150/IS904"/>
</dbReference>
<protein>
    <submittedName>
        <fullName evidence="2">Integrase core domain</fullName>
    </submittedName>
</protein>
<dbReference type="InterPro" id="IPR036397">
    <property type="entry name" value="RNaseH_sf"/>
</dbReference>
<dbReference type="NCBIfam" id="NF033516">
    <property type="entry name" value="transpos_IS3"/>
    <property type="match status" value="1"/>
</dbReference>
<dbReference type="InterPro" id="IPR012337">
    <property type="entry name" value="RNaseH-like_sf"/>
</dbReference>
<dbReference type="InterPro" id="IPR025948">
    <property type="entry name" value="HTH-like_dom"/>
</dbReference>
<dbReference type="PANTHER" id="PTHR46889">
    <property type="entry name" value="TRANSPOSASE INSF FOR INSERTION SEQUENCE IS3B-RELATED"/>
    <property type="match status" value="1"/>
</dbReference>
<accession>A0A3S5D7D4</accession>
<dbReference type="GO" id="GO:0015074">
    <property type="term" value="P:DNA integration"/>
    <property type="evidence" value="ECO:0007669"/>
    <property type="project" value="InterPro"/>
</dbReference>
<sequence length="284" mass="32513">MAEPPRFYGRELSPGTQAARSFSPDGSVIRFFCFNRGGCARVAQAAGDCCTSPEMDATYGSRRMCIELREQGFNVGRYRVRQIMKTLLLVAKRPGRHRYPRGGKPAVVAANLLNRQFNPEILNTWWSGDITYLRTAQGWLYLAIVMDLCSRKIVSWAFSDKPDSDLTVRALRLAVNKRRPTGSVVFHSDQGAQYTSAQFQLCQQELDVTGSMSRKGNCLDNAVTERFFRSLKGERVNYRRYETRSQGIADVIDYIDSFYNLKRRHYRLGNISPNEYERRLQQCA</sequence>
<feature type="domain" description="Integrase catalytic" evidence="1">
    <location>
        <begin position="115"/>
        <end position="281"/>
    </location>
</feature>
<proteinExistence type="predicted"/>
<dbReference type="InterPro" id="IPR048020">
    <property type="entry name" value="Transpos_IS3"/>
</dbReference>
<organism evidence="2 3">
    <name type="scientific">Serratia odorifera</name>
    <dbReference type="NCBI Taxonomy" id="618"/>
    <lineage>
        <taxon>Bacteria</taxon>
        <taxon>Pseudomonadati</taxon>
        <taxon>Pseudomonadota</taxon>
        <taxon>Gammaproteobacteria</taxon>
        <taxon>Enterobacterales</taxon>
        <taxon>Yersiniaceae</taxon>
        <taxon>Serratia</taxon>
    </lineage>
</organism>